<dbReference type="InterPro" id="IPR008972">
    <property type="entry name" value="Cupredoxin"/>
</dbReference>
<evidence type="ECO:0000313" key="2">
    <source>
        <dbReference type="EMBL" id="QCC55603.1"/>
    </source>
</evidence>
<dbReference type="PROSITE" id="PS51318">
    <property type="entry name" value="TAT"/>
    <property type="match status" value="1"/>
</dbReference>
<evidence type="ECO:0008006" key="4">
    <source>
        <dbReference type="Google" id="ProtNLM"/>
    </source>
</evidence>
<dbReference type="KEGG" id="nbg:DV706_14680"/>
<dbReference type="EMBL" id="CP031305">
    <property type="protein sequence ID" value="QCC55603.1"/>
    <property type="molecule type" value="Genomic_DNA"/>
</dbReference>
<reference evidence="2 3" key="1">
    <citation type="journal article" date="2019" name="Nat. Commun.">
        <title>A new type of DNA phosphorothioation-based antiviral system in archaea.</title>
        <authorList>
            <person name="Xiong L."/>
            <person name="Liu S."/>
            <person name="Chen S."/>
            <person name="Xiao Y."/>
            <person name="Zhu B."/>
            <person name="Gao Y."/>
            <person name="Zhang Y."/>
            <person name="Chen B."/>
            <person name="Luo J."/>
            <person name="Deng Z."/>
            <person name="Chen X."/>
            <person name="Wang L."/>
            <person name="Chen S."/>
        </authorList>
    </citation>
    <scope>NUCLEOTIDE SEQUENCE [LARGE SCALE GENOMIC DNA]</scope>
    <source>
        <strain evidence="2 3">JCM 10635</strain>
    </source>
</reference>
<feature type="compositionally biased region" description="Acidic residues" evidence="1">
    <location>
        <begin position="33"/>
        <end position="62"/>
    </location>
</feature>
<dbReference type="Proteomes" id="UP000296822">
    <property type="component" value="Chromosome"/>
</dbReference>
<organism evidence="2 3">
    <name type="scientific">Natronorubrum bangense</name>
    <dbReference type="NCBI Taxonomy" id="61858"/>
    <lineage>
        <taxon>Archaea</taxon>
        <taxon>Methanobacteriati</taxon>
        <taxon>Methanobacteriota</taxon>
        <taxon>Stenosarchaea group</taxon>
        <taxon>Halobacteria</taxon>
        <taxon>Halobacteriales</taxon>
        <taxon>Natrialbaceae</taxon>
        <taxon>Natronorubrum</taxon>
    </lineage>
</organism>
<dbReference type="GeneID" id="39852510"/>
<dbReference type="InterPro" id="IPR006311">
    <property type="entry name" value="TAT_signal"/>
</dbReference>
<dbReference type="PROSITE" id="PS51257">
    <property type="entry name" value="PROKAR_LIPOPROTEIN"/>
    <property type="match status" value="1"/>
</dbReference>
<protein>
    <recommendedName>
        <fullName evidence="4">Blue (type 1) copper domain-containing protein</fullName>
    </recommendedName>
</protein>
<dbReference type="Gene3D" id="2.60.40.420">
    <property type="entry name" value="Cupredoxins - blue copper proteins"/>
    <property type="match status" value="1"/>
</dbReference>
<evidence type="ECO:0000256" key="1">
    <source>
        <dbReference type="SAM" id="MobiDB-lite"/>
    </source>
</evidence>
<proteinExistence type="predicted"/>
<gene>
    <name evidence="2" type="ORF">DV706_14680</name>
</gene>
<sequence>MARDKQLSRRSVLRFGGGTVAAGLIAGCTDGGGEVEDDPETDDELEEEADDADPPETGQDDDWEAVETIELEADAEDGWVGRQPDAIEGNENPDIALYEGTEYEFIWTNMDGDGHNLAIWDDADPIVASSFVDDEDETIEFTVEATDEMEMYLCEVHSDDMVGSIEIRSE</sequence>
<feature type="region of interest" description="Disordered" evidence="1">
    <location>
        <begin position="23"/>
        <end position="62"/>
    </location>
</feature>
<dbReference type="RefSeq" id="WP_006067515.1">
    <property type="nucleotide sequence ID" value="NZ_CP031305.1"/>
</dbReference>
<dbReference type="AlphaFoldDB" id="A0A4D6HNQ3"/>
<dbReference type="SUPFAM" id="SSF49503">
    <property type="entry name" value="Cupredoxins"/>
    <property type="match status" value="1"/>
</dbReference>
<evidence type="ECO:0000313" key="3">
    <source>
        <dbReference type="Proteomes" id="UP000296822"/>
    </source>
</evidence>
<name>A0A4D6HNQ3_9EURY</name>
<accession>A0A4D6HNQ3</accession>